<evidence type="ECO:0008006" key="4">
    <source>
        <dbReference type="Google" id="ProtNLM"/>
    </source>
</evidence>
<dbReference type="Gene3D" id="2.60.40.3700">
    <property type="match status" value="1"/>
</dbReference>
<evidence type="ECO:0000313" key="3">
    <source>
        <dbReference type="Proteomes" id="UP000313948"/>
    </source>
</evidence>
<feature type="chain" id="PRO_5045265264" description="CueP family metal-binding protein" evidence="1">
    <location>
        <begin position="27"/>
        <end position="193"/>
    </location>
</feature>
<keyword evidence="3" id="KW-1185">Reference proteome</keyword>
<reference evidence="2 3" key="1">
    <citation type="submission" date="2019-05" db="EMBL/GenBank/DDBJ databases">
        <title>Georgenia *** sp. nov., and Georgenia *** sp. nov., isolated from the intestinal contents of plateau pika (Ochotona curzoniae) in the Qinghai-Tibet plateau of China.</title>
        <authorList>
            <person name="Tian Z."/>
        </authorList>
    </citation>
    <scope>NUCLEOTIDE SEQUENCE [LARGE SCALE GENOMIC DNA]</scope>
    <source>
        <strain evidence="2 3">Z294</strain>
    </source>
</reference>
<dbReference type="InterPro" id="IPR047808">
    <property type="entry name" value="CueP-like"/>
</dbReference>
<dbReference type="EMBL" id="CP040899">
    <property type="protein sequence ID" value="QDB79511.1"/>
    <property type="molecule type" value="Genomic_DNA"/>
</dbReference>
<proteinExistence type="predicted"/>
<sequence>MPRIRPTAAAAALLLLLAACSPADDASPEDAPATATAPLLSEHGLDGMSGKEMVDHLDRLGGADRPADLMASVRAEELVLGDGTDEITVELPAEEFYVSFAPYVEATHECYFHSLTSCQGELVEEDIEVTLTSSDGEVLVEETVTTFANGFAGYWLPRGFEGTLEVSHDGLTGQVPIGTGAEDPTCITTLQLT</sequence>
<accession>A0ABX5VPA6</accession>
<keyword evidence="1" id="KW-0732">Signal</keyword>
<dbReference type="Pfam" id="PF21172">
    <property type="entry name" value="CueP"/>
    <property type="match status" value="1"/>
</dbReference>
<name>A0ABX5VPA6_9MICO</name>
<dbReference type="RefSeq" id="WP_139948550.1">
    <property type="nucleotide sequence ID" value="NZ_CP040899.1"/>
</dbReference>
<feature type="signal peptide" evidence="1">
    <location>
        <begin position="1"/>
        <end position="26"/>
    </location>
</feature>
<evidence type="ECO:0000256" key="1">
    <source>
        <dbReference type="SAM" id="SignalP"/>
    </source>
</evidence>
<dbReference type="NCBIfam" id="NF038094">
    <property type="entry name" value="CueP_fam"/>
    <property type="match status" value="1"/>
</dbReference>
<organism evidence="2 3">
    <name type="scientific">Georgenia wutianyii</name>
    <dbReference type="NCBI Taxonomy" id="2585135"/>
    <lineage>
        <taxon>Bacteria</taxon>
        <taxon>Bacillati</taxon>
        <taxon>Actinomycetota</taxon>
        <taxon>Actinomycetes</taxon>
        <taxon>Micrococcales</taxon>
        <taxon>Bogoriellaceae</taxon>
        <taxon>Georgenia</taxon>
    </lineage>
</organism>
<dbReference type="Proteomes" id="UP000313948">
    <property type="component" value="Chromosome"/>
</dbReference>
<gene>
    <name evidence="2" type="ORF">FE251_09090</name>
</gene>
<protein>
    <recommendedName>
        <fullName evidence="4">CueP family metal-binding protein</fullName>
    </recommendedName>
</protein>
<dbReference type="PROSITE" id="PS51257">
    <property type="entry name" value="PROKAR_LIPOPROTEIN"/>
    <property type="match status" value="1"/>
</dbReference>
<evidence type="ECO:0000313" key="2">
    <source>
        <dbReference type="EMBL" id="QDB79511.1"/>
    </source>
</evidence>